<comment type="caution">
    <text evidence="3">The sequence shown here is derived from an EMBL/GenBank/DDBJ whole genome shotgun (WGS) entry which is preliminary data.</text>
</comment>
<dbReference type="SUPFAM" id="SSF51735">
    <property type="entry name" value="NAD(P)-binding Rossmann-fold domains"/>
    <property type="match status" value="1"/>
</dbReference>
<gene>
    <name evidence="3" type="ORF">GCM10023220_49610</name>
</gene>
<dbReference type="InterPro" id="IPR000683">
    <property type="entry name" value="Gfo/Idh/MocA-like_OxRdtase_N"/>
</dbReference>
<evidence type="ECO:0000256" key="1">
    <source>
        <dbReference type="ARBA" id="ARBA00023002"/>
    </source>
</evidence>
<dbReference type="Gene3D" id="3.40.50.720">
    <property type="entry name" value="NAD(P)-binding Rossmann-like Domain"/>
    <property type="match status" value="1"/>
</dbReference>
<accession>A0ABP9CKZ2</accession>
<evidence type="ECO:0000313" key="3">
    <source>
        <dbReference type="EMBL" id="GAA4812438.1"/>
    </source>
</evidence>
<feature type="domain" description="Gfo/Idh/MocA-like oxidoreductase N-terminal" evidence="2">
    <location>
        <begin position="5"/>
        <end position="124"/>
    </location>
</feature>
<dbReference type="Pfam" id="PF01408">
    <property type="entry name" value="GFO_IDH_MocA"/>
    <property type="match status" value="1"/>
</dbReference>
<dbReference type="Proteomes" id="UP001501265">
    <property type="component" value="Unassembled WGS sequence"/>
</dbReference>
<dbReference type="InterPro" id="IPR050463">
    <property type="entry name" value="Gfo/Idh/MocA_oxidrdct_glycsds"/>
</dbReference>
<dbReference type="Gene3D" id="3.30.360.10">
    <property type="entry name" value="Dihydrodipicolinate Reductase, domain 2"/>
    <property type="match status" value="1"/>
</dbReference>
<keyword evidence="1" id="KW-0560">Oxidoreductase</keyword>
<dbReference type="SUPFAM" id="SSF55347">
    <property type="entry name" value="Glyceraldehyde-3-phosphate dehydrogenase-like, C-terminal domain"/>
    <property type="match status" value="1"/>
</dbReference>
<keyword evidence="4" id="KW-1185">Reference proteome</keyword>
<evidence type="ECO:0000313" key="4">
    <source>
        <dbReference type="Proteomes" id="UP001501265"/>
    </source>
</evidence>
<dbReference type="InterPro" id="IPR036291">
    <property type="entry name" value="NAD(P)-bd_dom_sf"/>
</dbReference>
<proteinExistence type="predicted"/>
<dbReference type="PANTHER" id="PTHR43818:SF11">
    <property type="entry name" value="BCDNA.GH03377"/>
    <property type="match status" value="1"/>
</dbReference>
<protein>
    <submittedName>
        <fullName evidence="3">Gfo/Idh/MocA family oxidoreductase</fullName>
    </submittedName>
</protein>
<reference evidence="4" key="1">
    <citation type="journal article" date="2019" name="Int. J. Syst. Evol. Microbiol.">
        <title>The Global Catalogue of Microorganisms (GCM) 10K type strain sequencing project: providing services to taxonomists for standard genome sequencing and annotation.</title>
        <authorList>
            <consortium name="The Broad Institute Genomics Platform"/>
            <consortium name="The Broad Institute Genome Sequencing Center for Infectious Disease"/>
            <person name="Wu L."/>
            <person name="Ma J."/>
        </authorList>
    </citation>
    <scope>NUCLEOTIDE SEQUENCE [LARGE SCALE GENOMIC DNA]</scope>
    <source>
        <strain evidence="4">JCM 18081</strain>
    </source>
</reference>
<dbReference type="EMBL" id="BAABIG010000054">
    <property type="protein sequence ID" value="GAA4812438.1"/>
    <property type="molecule type" value="Genomic_DNA"/>
</dbReference>
<sequence length="371" mass="39967">MTRTVVLAGTSGYGATYLREIAGLEKEGVLRLAGLCDVRPLVSSAQPQFGDRLFDSRLDRLLDLTRPDVAIVSTPIHTHLPLGRAALEAGCHLMLEKPPAPSAAEWRELDALSRQAGVSCQVGFQSLGSGAFARLAELMAAGTLGRIQGIGCYGAWTRDAAYYQRAAWAGRRELDGRPVADGALTNPFAHATATALALDGSTGWDDIATLETELFRVRDIATDDTSCLRLTTRRGTVITVAVTLAARVPAEPVLIVHGSRLRAELRYTEDVLVVDGRPTRYGRTSPLRNLLDHLGDPPVALQSSIAACGAFTRVLETVNTSPSPRLLDDRWLARDGEGLKTRTYVRGVEEAVRASAERLATFTELGEPWAA</sequence>
<organism evidence="3 4">
    <name type="scientific">Streptomyces ziwulingensis</name>
    <dbReference type="NCBI Taxonomy" id="1045501"/>
    <lineage>
        <taxon>Bacteria</taxon>
        <taxon>Bacillati</taxon>
        <taxon>Actinomycetota</taxon>
        <taxon>Actinomycetes</taxon>
        <taxon>Kitasatosporales</taxon>
        <taxon>Streptomycetaceae</taxon>
        <taxon>Streptomyces</taxon>
    </lineage>
</organism>
<name>A0ABP9CKZ2_9ACTN</name>
<evidence type="ECO:0000259" key="2">
    <source>
        <dbReference type="Pfam" id="PF01408"/>
    </source>
</evidence>
<dbReference type="PANTHER" id="PTHR43818">
    <property type="entry name" value="BCDNA.GH03377"/>
    <property type="match status" value="1"/>
</dbReference>
<dbReference type="RefSeq" id="WP_345622349.1">
    <property type="nucleotide sequence ID" value="NZ_BAABIG010000054.1"/>
</dbReference>